<evidence type="ECO:0000313" key="2">
    <source>
        <dbReference type="EMBL" id="KAA6376681.1"/>
    </source>
</evidence>
<gene>
    <name evidence="2" type="ORF">EZS28_027793</name>
</gene>
<dbReference type="EMBL" id="SNRW01010360">
    <property type="protein sequence ID" value="KAA6376681.1"/>
    <property type="molecule type" value="Genomic_DNA"/>
</dbReference>
<accession>A0A5J4V3Q8</accession>
<keyword evidence="1" id="KW-1133">Transmembrane helix</keyword>
<name>A0A5J4V3Q8_9EUKA</name>
<evidence type="ECO:0000256" key="1">
    <source>
        <dbReference type="SAM" id="Phobius"/>
    </source>
</evidence>
<proteinExistence type="predicted"/>
<protein>
    <submittedName>
        <fullName evidence="2">Uncharacterized protein</fullName>
    </submittedName>
</protein>
<feature type="transmembrane region" description="Helical" evidence="1">
    <location>
        <begin position="12"/>
        <end position="32"/>
    </location>
</feature>
<dbReference type="AlphaFoldDB" id="A0A5J4V3Q8"/>
<keyword evidence="1" id="KW-0812">Transmembrane</keyword>
<reference evidence="2 3" key="1">
    <citation type="submission" date="2019-03" db="EMBL/GenBank/DDBJ databases">
        <title>Single cell metagenomics reveals metabolic interactions within the superorganism composed of flagellate Streblomastix strix and complex community of Bacteroidetes bacteria on its surface.</title>
        <authorList>
            <person name="Treitli S.C."/>
            <person name="Kolisko M."/>
            <person name="Husnik F."/>
            <person name="Keeling P."/>
            <person name="Hampl V."/>
        </authorList>
    </citation>
    <scope>NUCLEOTIDE SEQUENCE [LARGE SCALE GENOMIC DNA]</scope>
    <source>
        <strain evidence="2">ST1C</strain>
    </source>
</reference>
<dbReference type="Proteomes" id="UP000324800">
    <property type="component" value="Unassembled WGS sequence"/>
</dbReference>
<evidence type="ECO:0000313" key="3">
    <source>
        <dbReference type="Proteomes" id="UP000324800"/>
    </source>
</evidence>
<organism evidence="2 3">
    <name type="scientific">Streblomastix strix</name>
    <dbReference type="NCBI Taxonomy" id="222440"/>
    <lineage>
        <taxon>Eukaryota</taxon>
        <taxon>Metamonada</taxon>
        <taxon>Preaxostyla</taxon>
        <taxon>Oxymonadida</taxon>
        <taxon>Streblomastigidae</taxon>
        <taxon>Streblomastix</taxon>
    </lineage>
</organism>
<comment type="caution">
    <text evidence="2">The sequence shown here is derived from an EMBL/GenBank/DDBJ whole genome shotgun (WGS) entry which is preliminary data.</text>
</comment>
<keyword evidence="1" id="KW-0472">Membrane</keyword>
<sequence length="89" mass="10401">MHHLYSKQFWRGVVTIGLSLILVIIIFLYIPYYSFASNYLSAIPQLIFARVRFCSEIGYAIEEATHSFVPQVLFFISTEDGYQQMMDNH</sequence>